<name>F4WUQ2_ACREC</name>
<dbReference type="Proteomes" id="UP000007755">
    <property type="component" value="Unassembled WGS sequence"/>
</dbReference>
<evidence type="ECO:0000313" key="3">
    <source>
        <dbReference type="EMBL" id="EGI62049.1"/>
    </source>
</evidence>
<dbReference type="AlphaFoldDB" id="F4WUQ2"/>
<protein>
    <recommendedName>
        <fullName evidence="5">Secreted protein</fullName>
    </recommendedName>
</protein>
<accession>F4WUQ2</accession>
<feature type="signal peptide" evidence="2">
    <location>
        <begin position="1"/>
        <end position="28"/>
    </location>
</feature>
<dbReference type="InParanoid" id="F4WUQ2"/>
<reference evidence="3" key="1">
    <citation type="submission" date="2011-02" db="EMBL/GenBank/DDBJ databases">
        <title>The genome of the leaf-cutting ant Acromyrmex echinatior suggests key adaptations to social evolution and fungus farming.</title>
        <authorList>
            <person name="Nygaard S."/>
            <person name="Zhang G."/>
        </authorList>
    </citation>
    <scope>NUCLEOTIDE SEQUENCE</scope>
</reference>
<gene>
    <name evidence="3" type="ORF">G5I_09629</name>
</gene>
<proteinExistence type="predicted"/>
<dbReference type="EMBL" id="GL888375">
    <property type="protein sequence ID" value="EGI62049.1"/>
    <property type="molecule type" value="Genomic_DNA"/>
</dbReference>
<sequence length="172" mass="18905">MRCSACSLTDLWISLLSARGWLRRLTRAASGCWDGEGRKGGRQNGGDQAASSYGSVGIPAAPKSEAHTFIPAVLARSLSHHERFPTLRRPNSKTTNVFPPPATGNPVRPPITPGHVTRITSLFGCAFSTRLYRTPRCRIMTLADLKGLQRVTCWRVPEYARLRPTSSSWSTI</sequence>
<feature type="region of interest" description="Disordered" evidence="1">
    <location>
        <begin position="33"/>
        <end position="56"/>
    </location>
</feature>
<evidence type="ECO:0000256" key="2">
    <source>
        <dbReference type="SAM" id="SignalP"/>
    </source>
</evidence>
<feature type="compositionally biased region" description="Pro residues" evidence="1">
    <location>
        <begin position="98"/>
        <end position="110"/>
    </location>
</feature>
<feature type="chain" id="PRO_5003323880" description="Secreted protein" evidence="2">
    <location>
        <begin position="29"/>
        <end position="172"/>
    </location>
</feature>
<keyword evidence="4" id="KW-1185">Reference proteome</keyword>
<evidence type="ECO:0008006" key="5">
    <source>
        <dbReference type="Google" id="ProtNLM"/>
    </source>
</evidence>
<keyword evidence="2" id="KW-0732">Signal</keyword>
<feature type="region of interest" description="Disordered" evidence="1">
    <location>
        <begin position="84"/>
        <end position="110"/>
    </location>
</feature>
<evidence type="ECO:0000313" key="4">
    <source>
        <dbReference type="Proteomes" id="UP000007755"/>
    </source>
</evidence>
<organism evidence="4">
    <name type="scientific">Acromyrmex echinatior</name>
    <name type="common">Panamanian leafcutter ant</name>
    <name type="synonym">Acromyrmex octospinosus echinatior</name>
    <dbReference type="NCBI Taxonomy" id="103372"/>
    <lineage>
        <taxon>Eukaryota</taxon>
        <taxon>Metazoa</taxon>
        <taxon>Ecdysozoa</taxon>
        <taxon>Arthropoda</taxon>
        <taxon>Hexapoda</taxon>
        <taxon>Insecta</taxon>
        <taxon>Pterygota</taxon>
        <taxon>Neoptera</taxon>
        <taxon>Endopterygota</taxon>
        <taxon>Hymenoptera</taxon>
        <taxon>Apocrita</taxon>
        <taxon>Aculeata</taxon>
        <taxon>Formicoidea</taxon>
        <taxon>Formicidae</taxon>
        <taxon>Myrmicinae</taxon>
        <taxon>Acromyrmex</taxon>
    </lineage>
</organism>
<evidence type="ECO:0000256" key="1">
    <source>
        <dbReference type="SAM" id="MobiDB-lite"/>
    </source>
</evidence>